<evidence type="ECO:0000313" key="4">
    <source>
        <dbReference type="EMBL" id="NYI05377.1"/>
    </source>
</evidence>
<dbReference type="InterPro" id="IPR012338">
    <property type="entry name" value="Beta-lactam/transpept-like"/>
</dbReference>
<dbReference type="Gene3D" id="3.90.1310.10">
    <property type="entry name" value="Penicillin-binding protein 2a (Domain 2)"/>
    <property type="match status" value="1"/>
</dbReference>
<evidence type="ECO:0000313" key="5">
    <source>
        <dbReference type="Proteomes" id="UP000567795"/>
    </source>
</evidence>
<keyword evidence="4" id="KW-0131">Cell cycle</keyword>
<dbReference type="GO" id="GO:0071555">
    <property type="term" value="P:cell wall organization"/>
    <property type="evidence" value="ECO:0007669"/>
    <property type="project" value="TreeGrafter"/>
</dbReference>
<dbReference type="Pfam" id="PF00905">
    <property type="entry name" value="Transpeptidase"/>
    <property type="match status" value="1"/>
</dbReference>
<feature type="domain" description="Penicillin binding protein A dimerisation" evidence="3">
    <location>
        <begin position="52"/>
        <end position="135"/>
    </location>
</feature>
<dbReference type="GO" id="GO:0005886">
    <property type="term" value="C:plasma membrane"/>
    <property type="evidence" value="ECO:0007669"/>
    <property type="project" value="TreeGrafter"/>
</dbReference>
<dbReference type="InterPro" id="IPR050515">
    <property type="entry name" value="Beta-lactam/transpept"/>
</dbReference>
<dbReference type="Gene3D" id="3.40.710.10">
    <property type="entry name" value="DD-peptidase/beta-lactamase superfamily"/>
    <property type="match status" value="1"/>
</dbReference>
<dbReference type="GO" id="GO:0071972">
    <property type="term" value="F:peptidoglycan L,D-transpeptidase activity"/>
    <property type="evidence" value="ECO:0007669"/>
    <property type="project" value="TreeGrafter"/>
</dbReference>
<accession>A0A852ZUV6</accession>
<dbReference type="Proteomes" id="UP000567795">
    <property type="component" value="Unassembled WGS sequence"/>
</dbReference>
<reference evidence="4 5" key="1">
    <citation type="submission" date="2020-07" db="EMBL/GenBank/DDBJ databases">
        <title>Sequencing the genomes of 1000 actinobacteria strains.</title>
        <authorList>
            <person name="Klenk H.-P."/>
        </authorList>
    </citation>
    <scope>NUCLEOTIDE SEQUENCE [LARGE SCALE GENOMIC DNA]</scope>
    <source>
        <strain evidence="4 5">DSM 42178</strain>
    </source>
</reference>
<evidence type="ECO:0000259" key="2">
    <source>
        <dbReference type="Pfam" id="PF00905"/>
    </source>
</evidence>
<dbReference type="EMBL" id="JACBZD010000001">
    <property type="protein sequence ID" value="NYI05377.1"/>
    <property type="molecule type" value="Genomic_DNA"/>
</dbReference>
<name>A0A852ZUV6_9ACTN</name>
<keyword evidence="5" id="KW-1185">Reference proteome</keyword>
<organism evidence="4 5">
    <name type="scientific">Allostreptomyces psammosilenae</name>
    <dbReference type="NCBI Taxonomy" id="1892865"/>
    <lineage>
        <taxon>Bacteria</taxon>
        <taxon>Bacillati</taxon>
        <taxon>Actinomycetota</taxon>
        <taxon>Actinomycetes</taxon>
        <taxon>Kitasatosporales</taxon>
        <taxon>Streptomycetaceae</taxon>
        <taxon>Allostreptomyces</taxon>
    </lineage>
</organism>
<feature type="domain" description="Penicillin-binding protein transpeptidase" evidence="2">
    <location>
        <begin position="156"/>
        <end position="482"/>
    </location>
</feature>
<dbReference type="RefSeq" id="WP_179814123.1">
    <property type="nucleotide sequence ID" value="NZ_JACBZD010000001.1"/>
</dbReference>
<dbReference type="GO" id="GO:0008658">
    <property type="term" value="F:penicillin binding"/>
    <property type="evidence" value="ECO:0007669"/>
    <property type="project" value="InterPro"/>
</dbReference>
<protein>
    <submittedName>
        <fullName evidence="4">Cell division protein FtsI/penicillin-binding protein 2</fullName>
    </submittedName>
</protein>
<dbReference type="InterPro" id="IPR054120">
    <property type="entry name" value="PBPA_dimer"/>
</dbReference>
<proteinExistence type="predicted"/>
<dbReference type="GO" id="GO:0051301">
    <property type="term" value="P:cell division"/>
    <property type="evidence" value="ECO:0007669"/>
    <property type="project" value="UniProtKB-KW"/>
</dbReference>
<dbReference type="Pfam" id="PF21922">
    <property type="entry name" value="PBP_dimer_2"/>
    <property type="match status" value="1"/>
</dbReference>
<dbReference type="InterPro" id="IPR001460">
    <property type="entry name" value="PCN-bd_Tpept"/>
</dbReference>
<dbReference type="AlphaFoldDB" id="A0A852ZUV6"/>
<dbReference type="SUPFAM" id="SSF56601">
    <property type="entry name" value="beta-lactamase/transpeptidase-like"/>
    <property type="match status" value="1"/>
</dbReference>
<evidence type="ECO:0000259" key="3">
    <source>
        <dbReference type="Pfam" id="PF21922"/>
    </source>
</evidence>
<feature type="region of interest" description="Disordered" evidence="1">
    <location>
        <begin position="411"/>
        <end position="430"/>
    </location>
</feature>
<gene>
    <name evidence="4" type="ORF">FHU37_002320</name>
</gene>
<dbReference type="PANTHER" id="PTHR30627">
    <property type="entry name" value="PEPTIDOGLYCAN D,D-TRANSPEPTIDASE"/>
    <property type="match status" value="1"/>
</dbReference>
<keyword evidence="4" id="KW-0132">Cell division</keyword>
<evidence type="ECO:0000256" key="1">
    <source>
        <dbReference type="SAM" id="MobiDB-lite"/>
    </source>
</evidence>
<comment type="caution">
    <text evidence="4">The sequence shown here is derived from an EMBL/GenBank/DDBJ whole genome shotgun (WGS) entry which is preliminary data.</text>
</comment>
<dbReference type="PANTHER" id="PTHR30627:SF24">
    <property type="entry name" value="PENICILLIN-BINDING PROTEIN 4B"/>
    <property type="match status" value="1"/>
</dbReference>
<sequence>MNKPLRHIAVFCMVLIGALLLRANWVGFVNASEYRDHPGNKRIDIARYSIPRGDIIVGGEPVTGAEETDDDLYLYKRTYTDGELYAPVTGYSSQVFGENMLEGVYDDFLSGDDERLFLDNALDVLTGEEQRGGSVRTTIDPAVQQAAFEAMGNKKGAAVALDPTTGAILGLVSTPSYDPNTIAGRATDTDGEAWAALNSDENEPMLNRALRETYPPGSTFKVVTAAAALENGLIDDINAETDSPFPWAPPTSTNELENIEGIPCENQTLKLSLRYSCNTVFGKIGSDLGVEEMTEQARKFGFNAEEDLTVPIRTEGSVFPDYADQAQTAIASIGQFDTRATPLQMAMVAAAVANDGVLMKPYLVDQLVAPDLSVIEQTRAEEYSEAMSPETAQKLQEMMVDVVENGGGRNAQIPGLTVGGKTGTAQHGENNESTPYAWFISYAENEAGEQVAVAVVVEDSDAARGDISGGGLAAPVAQAMMEAALQQ</sequence>